<dbReference type="Pfam" id="PF10709">
    <property type="entry name" value="DUF2511"/>
    <property type="match status" value="1"/>
</dbReference>
<dbReference type="EMBL" id="LR590464">
    <property type="protein sequence ID" value="VTP69698.1"/>
    <property type="molecule type" value="Genomic_DNA"/>
</dbReference>
<reference evidence="1 2" key="1">
    <citation type="submission" date="2019-05" db="EMBL/GenBank/DDBJ databases">
        <authorList>
            <consortium name="Pathogen Informatics"/>
        </authorList>
    </citation>
    <scope>NUCLEOTIDE SEQUENCE [LARGE SCALE GENOMIC DNA]</scope>
    <source>
        <strain evidence="1 2">NCTC13032</strain>
    </source>
</reference>
<protein>
    <submittedName>
        <fullName evidence="1">Protein of uncharacterized function (DUF2511)</fullName>
    </submittedName>
</protein>
<gene>
    <name evidence="1" type="ORF">NCTC13032_04522</name>
</gene>
<dbReference type="InterPro" id="IPR019648">
    <property type="entry name" value="YebY"/>
</dbReference>
<dbReference type="STRING" id="83655.APT61_08680"/>
<accession>A0A4U9HY52</accession>
<sequence>MVVIALVNRYVLVPRFRSGDGREQRYFIRMTQTEVVLGRWFWRQSACSRPGNPSDEVEHNEKNRTFSLTAGLFRHGAGGTQVITVSRFEVGKDKWAFNREEVMLTCRPGHALYAINPSTLVQYPLNDVAQQQVDSGKSNGQPIAIIQVDDPKNPGQKMSLAPFIERANTLC</sequence>
<evidence type="ECO:0000313" key="1">
    <source>
        <dbReference type="EMBL" id="VTP69698.1"/>
    </source>
</evidence>
<dbReference type="Proteomes" id="UP000310719">
    <property type="component" value="Chromosome"/>
</dbReference>
<proteinExistence type="predicted"/>
<organism evidence="1 2">
    <name type="scientific">Leclercia adecarboxylata</name>
    <dbReference type="NCBI Taxonomy" id="83655"/>
    <lineage>
        <taxon>Bacteria</taxon>
        <taxon>Pseudomonadati</taxon>
        <taxon>Pseudomonadota</taxon>
        <taxon>Gammaproteobacteria</taxon>
        <taxon>Enterobacterales</taxon>
        <taxon>Enterobacteriaceae</taxon>
        <taxon>Leclercia</taxon>
    </lineage>
</organism>
<dbReference type="AlphaFoldDB" id="A0A4U9HY52"/>
<evidence type="ECO:0000313" key="2">
    <source>
        <dbReference type="Proteomes" id="UP000310719"/>
    </source>
</evidence>
<name>A0A4U9HY52_9ENTR</name>